<reference evidence="12 13" key="1">
    <citation type="submission" date="2018-02" db="EMBL/GenBank/DDBJ databases">
        <title>Comparative genomes isolates from brazilian mangrove.</title>
        <authorList>
            <person name="Araujo J.E."/>
            <person name="Taketani R.G."/>
            <person name="Silva M.C.P."/>
            <person name="Loureco M.V."/>
            <person name="Andreote F.D."/>
        </authorList>
    </citation>
    <scope>NUCLEOTIDE SEQUENCE [LARGE SCALE GENOMIC DNA]</scope>
    <source>
        <strain evidence="12 13">HEX-2 MGV</strain>
    </source>
</reference>
<evidence type="ECO:0000256" key="4">
    <source>
        <dbReference type="ARBA" id="ARBA00022692"/>
    </source>
</evidence>
<evidence type="ECO:0000256" key="7">
    <source>
        <dbReference type="SAM" id="MobiDB-lite"/>
    </source>
</evidence>
<keyword evidence="5 8" id="KW-1133">Transmembrane helix</keyword>
<evidence type="ECO:0000256" key="9">
    <source>
        <dbReference type="SAM" id="SignalP"/>
    </source>
</evidence>
<evidence type="ECO:0000313" key="13">
    <source>
        <dbReference type="Proteomes" id="UP000240009"/>
    </source>
</evidence>
<feature type="transmembrane region" description="Helical" evidence="8">
    <location>
        <begin position="341"/>
        <end position="362"/>
    </location>
</feature>
<dbReference type="InterPro" id="IPR006686">
    <property type="entry name" value="MscS_channel_CS"/>
</dbReference>
<dbReference type="PROSITE" id="PS01246">
    <property type="entry name" value="UPF0003"/>
    <property type="match status" value="1"/>
</dbReference>
<dbReference type="AlphaFoldDB" id="A0A2S8FUH9"/>
<evidence type="ECO:0008006" key="14">
    <source>
        <dbReference type="Google" id="ProtNLM"/>
    </source>
</evidence>
<dbReference type="EMBL" id="PUIA01000026">
    <property type="protein sequence ID" value="PQO35803.1"/>
    <property type="molecule type" value="Genomic_DNA"/>
</dbReference>
<feature type="transmembrane region" description="Helical" evidence="8">
    <location>
        <begin position="270"/>
        <end position="290"/>
    </location>
</feature>
<dbReference type="Proteomes" id="UP000240009">
    <property type="component" value="Unassembled WGS sequence"/>
</dbReference>
<evidence type="ECO:0000256" key="5">
    <source>
        <dbReference type="ARBA" id="ARBA00022989"/>
    </source>
</evidence>
<feature type="domain" description="Mechanosensitive ion channel MscS" evidence="10">
    <location>
        <begin position="391"/>
        <end position="455"/>
    </location>
</feature>
<dbReference type="InterPro" id="IPR010920">
    <property type="entry name" value="LSM_dom_sf"/>
</dbReference>
<evidence type="ECO:0000313" key="12">
    <source>
        <dbReference type="EMBL" id="PQO35803.1"/>
    </source>
</evidence>
<comment type="caution">
    <text evidence="12">The sequence shown here is derived from an EMBL/GenBank/DDBJ whole genome shotgun (WGS) entry which is preliminary data.</text>
</comment>
<gene>
    <name evidence="12" type="ORF">C5Y96_09130</name>
</gene>
<dbReference type="InterPro" id="IPR049278">
    <property type="entry name" value="MS_channel_C"/>
</dbReference>
<feature type="compositionally biased region" description="Basic and acidic residues" evidence="7">
    <location>
        <begin position="606"/>
        <end position="617"/>
    </location>
</feature>
<dbReference type="SUPFAM" id="SSF82689">
    <property type="entry name" value="Mechanosensitive channel protein MscS (YggB), C-terminal domain"/>
    <property type="match status" value="1"/>
</dbReference>
<protein>
    <recommendedName>
        <fullName evidence="14">Mechanosensitive ion channel family protein</fullName>
    </recommendedName>
</protein>
<comment type="similarity">
    <text evidence="2">Belongs to the MscS (TC 1.A.23) family.</text>
</comment>
<dbReference type="InterPro" id="IPR011014">
    <property type="entry name" value="MscS_channel_TM-2"/>
</dbReference>
<evidence type="ECO:0000259" key="10">
    <source>
        <dbReference type="Pfam" id="PF00924"/>
    </source>
</evidence>
<dbReference type="OrthoDB" id="9809206at2"/>
<comment type="subcellular location">
    <subcellularLocation>
        <location evidence="1">Cell membrane</location>
        <topology evidence="1">Multi-pass membrane protein</topology>
    </subcellularLocation>
</comment>
<dbReference type="PANTHER" id="PTHR30566:SF5">
    <property type="entry name" value="MECHANOSENSITIVE ION CHANNEL PROTEIN 1, MITOCHONDRIAL-RELATED"/>
    <property type="match status" value="1"/>
</dbReference>
<keyword evidence="4 8" id="KW-0812">Transmembrane</keyword>
<dbReference type="Pfam" id="PF21082">
    <property type="entry name" value="MS_channel_3rd"/>
    <property type="match status" value="1"/>
</dbReference>
<keyword evidence="3" id="KW-1003">Cell membrane</keyword>
<dbReference type="Pfam" id="PF00924">
    <property type="entry name" value="MS_channel_2nd"/>
    <property type="match status" value="1"/>
</dbReference>
<dbReference type="PANTHER" id="PTHR30566">
    <property type="entry name" value="YNAI-RELATED MECHANOSENSITIVE ION CHANNEL"/>
    <property type="match status" value="1"/>
</dbReference>
<dbReference type="GO" id="GO:0008381">
    <property type="term" value="F:mechanosensitive monoatomic ion channel activity"/>
    <property type="evidence" value="ECO:0007669"/>
    <property type="project" value="UniProtKB-ARBA"/>
</dbReference>
<evidence type="ECO:0000256" key="8">
    <source>
        <dbReference type="SAM" id="Phobius"/>
    </source>
</evidence>
<feature type="transmembrane region" description="Helical" evidence="8">
    <location>
        <begin position="223"/>
        <end position="249"/>
    </location>
</feature>
<feature type="transmembrane region" description="Helical" evidence="8">
    <location>
        <begin position="368"/>
        <end position="388"/>
    </location>
</feature>
<evidence type="ECO:0000256" key="3">
    <source>
        <dbReference type="ARBA" id="ARBA00022475"/>
    </source>
</evidence>
<organism evidence="12 13">
    <name type="scientific">Blastopirellula marina</name>
    <dbReference type="NCBI Taxonomy" id="124"/>
    <lineage>
        <taxon>Bacteria</taxon>
        <taxon>Pseudomonadati</taxon>
        <taxon>Planctomycetota</taxon>
        <taxon>Planctomycetia</taxon>
        <taxon>Pirellulales</taxon>
        <taxon>Pirellulaceae</taxon>
        <taxon>Blastopirellula</taxon>
    </lineage>
</organism>
<dbReference type="GO" id="GO:0005886">
    <property type="term" value="C:plasma membrane"/>
    <property type="evidence" value="ECO:0007669"/>
    <property type="project" value="UniProtKB-SubCell"/>
</dbReference>
<evidence type="ECO:0000256" key="6">
    <source>
        <dbReference type="ARBA" id="ARBA00023136"/>
    </source>
</evidence>
<dbReference type="RefSeq" id="WP_105352290.1">
    <property type="nucleotide sequence ID" value="NZ_PUIA01000026.1"/>
</dbReference>
<dbReference type="InterPro" id="IPR023408">
    <property type="entry name" value="MscS_beta-dom_sf"/>
</dbReference>
<accession>A0A2S8FUH9</accession>
<evidence type="ECO:0000256" key="2">
    <source>
        <dbReference type="ARBA" id="ARBA00008017"/>
    </source>
</evidence>
<dbReference type="Gene3D" id="1.10.287.1260">
    <property type="match status" value="1"/>
</dbReference>
<keyword evidence="6 8" id="KW-0472">Membrane</keyword>
<feature type="domain" description="Mechanosensitive ion channel MscS C-terminal" evidence="11">
    <location>
        <begin position="463"/>
        <end position="522"/>
    </location>
</feature>
<proteinExistence type="inferred from homology"/>
<dbReference type="SUPFAM" id="SSF82861">
    <property type="entry name" value="Mechanosensitive channel protein MscS (YggB), transmembrane region"/>
    <property type="match status" value="1"/>
</dbReference>
<keyword evidence="9" id="KW-0732">Signal</keyword>
<dbReference type="Gene3D" id="3.30.70.100">
    <property type="match status" value="1"/>
</dbReference>
<dbReference type="InterPro" id="IPR006685">
    <property type="entry name" value="MscS_channel_2nd"/>
</dbReference>
<feature type="transmembrane region" description="Helical" evidence="8">
    <location>
        <begin position="296"/>
        <end position="320"/>
    </location>
</feature>
<feature type="region of interest" description="Disordered" evidence="7">
    <location>
        <begin position="588"/>
        <end position="617"/>
    </location>
</feature>
<feature type="signal peptide" evidence="9">
    <location>
        <begin position="1"/>
        <end position="21"/>
    </location>
</feature>
<dbReference type="InterPro" id="IPR011066">
    <property type="entry name" value="MscS_channel_C_sf"/>
</dbReference>
<sequence>MVSNLFRFALGGILLCQLALAAPVYAQAIPGVTPEAGTTDKPPEPPAIDPKLLLKQGNPQVAVRTFLEAMQNGDYDTALACMDFSERTGIPKQSKQDLAYELYQLLSTLWSIDPALVPTQTEAEQLEVAVFGDGDGRVHPDQRDDADKMTLTKGPQGLWSFSAKTVAAIGDLAKKYTPDIEAEEKRNEGSGSSVPKPKPTFALWLESQVPPFYREEHFVLPTYQWICLLALIVAGYLVDVVVQWILRFIRRVRFAKTAQDEDLREAFEKAWTPIGLTAMALTWYYGLWLFRLPDLFRAIIIYGVQLFGIVAGTWFIFRIIDLVIVHLIHAAAKRGKKYDDLLLPAVSKTLKTFTVCIGILIFAESFSLPIVGLLGSLGIGGIAIALAAKETLSNVFGSLTVMVDRPFEIGDWIITEGVEGTVETMGMRSTKIRTFDNSLVTLPNSLLITAKVDNMGRRTFRRVKTMVSVQYDTTPEQIDAFCEGIRELIRRQPYTRKDYYQVYLNQFATSSLDILVNLYFDCNDWSIELRERHRLFVDIVRLAKRLGVQFAFPTQTIHLYKEEPQAFTGAEELPEEAGRRAAAEIAGPLPMPNERRGLVDFPGPHQYEDIDSRRRKK</sequence>
<feature type="chain" id="PRO_5015764927" description="Mechanosensitive ion channel family protein" evidence="9">
    <location>
        <begin position="22"/>
        <end position="617"/>
    </location>
</feature>
<dbReference type="SUPFAM" id="SSF50182">
    <property type="entry name" value="Sm-like ribonucleoproteins"/>
    <property type="match status" value="1"/>
</dbReference>
<evidence type="ECO:0000256" key="1">
    <source>
        <dbReference type="ARBA" id="ARBA00004651"/>
    </source>
</evidence>
<evidence type="ECO:0000259" key="11">
    <source>
        <dbReference type="Pfam" id="PF21082"/>
    </source>
</evidence>
<dbReference type="Gene3D" id="2.30.30.60">
    <property type="match status" value="1"/>
</dbReference>
<name>A0A2S8FUH9_9BACT</name>